<dbReference type="AlphaFoldDB" id="A0A3M7RVC4"/>
<organism evidence="1 2">
    <name type="scientific">Brachionus plicatilis</name>
    <name type="common">Marine rotifer</name>
    <name type="synonym">Brachionus muelleri</name>
    <dbReference type="NCBI Taxonomy" id="10195"/>
    <lineage>
        <taxon>Eukaryota</taxon>
        <taxon>Metazoa</taxon>
        <taxon>Spiralia</taxon>
        <taxon>Gnathifera</taxon>
        <taxon>Rotifera</taxon>
        <taxon>Eurotatoria</taxon>
        <taxon>Monogononta</taxon>
        <taxon>Pseudotrocha</taxon>
        <taxon>Ploima</taxon>
        <taxon>Brachionidae</taxon>
        <taxon>Brachionus</taxon>
    </lineage>
</organism>
<name>A0A3M7RVC4_BRAPC</name>
<dbReference type="EMBL" id="REGN01002578">
    <property type="protein sequence ID" value="RNA27247.1"/>
    <property type="molecule type" value="Genomic_DNA"/>
</dbReference>
<evidence type="ECO:0000313" key="2">
    <source>
        <dbReference type="Proteomes" id="UP000276133"/>
    </source>
</evidence>
<comment type="caution">
    <text evidence="1">The sequence shown here is derived from an EMBL/GenBank/DDBJ whole genome shotgun (WGS) entry which is preliminary data.</text>
</comment>
<reference evidence="1 2" key="1">
    <citation type="journal article" date="2018" name="Sci. Rep.">
        <title>Genomic signatures of local adaptation to the degree of environmental predictability in rotifers.</title>
        <authorList>
            <person name="Franch-Gras L."/>
            <person name="Hahn C."/>
            <person name="Garcia-Roger E.M."/>
            <person name="Carmona M.J."/>
            <person name="Serra M."/>
            <person name="Gomez A."/>
        </authorList>
    </citation>
    <scope>NUCLEOTIDE SEQUENCE [LARGE SCALE GENOMIC DNA]</scope>
    <source>
        <strain evidence="1">HYR1</strain>
    </source>
</reference>
<accession>A0A3M7RVC4</accession>
<dbReference type="Proteomes" id="UP000276133">
    <property type="component" value="Unassembled WGS sequence"/>
</dbReference>
<keyword evidence="2" id="KW-1185">Reference proteome</keyword>
<proteinExistence type="predicted"/>
<gene>
    <name evidence="1" type="ORF">BpHYR1_021689</name>
</gene>
<sequence length="59" mass="6740">MQITVEKEKDTVIDKTSSVPEELFKQSFIESEMPSRILNELQQSLKIISKGKGRAMKIT</sequence>
<evidence type="ECO:0000313" key="1">
    <source>
        <dbReference type="EMBL" id="RNA27247.1"/>
    </source>
</evidence>
<protein>
    <submittedName>
        <fullName evidence="1">Uncharacterized protein</fullName>
    </submittedName>
</protein>